<dbReference type="PANTHER" id="PTHR38420:SF1">
    <property type="entry name" value="PUTATIVE (AFU_ORTHOLOGUE AFUA_5G14690)-RELATED"/>
    <property type="match status" value="1"/>
</dbReference>
<feature type="active site" description="Nucleophile" evidence="1">
    <location>
        <position position="148"/>
    </location>
</feature>
<dbReference type="GO" id="GO:0009117">
    <property type="term" value="P:nucleotide metabolic process"/>
    <property type="evidence" value="ECO:0007669"/>
    <property type="project" value="InterPro"/>
</dbReference>
<dbReference type="AlphaFoldDB" id="A0AAV2YX59"/>
<dbReference type="Gene3D" id="3.30.428.70">
    <property type="match status" value="1"/>
</dbReference>
<dbReference type="EMBL" id="DAKRPA010000087">
    <property type="protein sequence ID" value="DAZ99257.1"/>
    <property type="molecule type" value="Genomic_DNA"/>
</dbReference>
<dbReference type="InterPro" id="IPR019200">
    <property type="entry name" value="ATP_adenylylTrfase_C"/>
</dbReference>
<dbReference type="PANTHER" id="PTHR38420">
    <property type="entry name" value="AP-4-A PHOSPHORYLASE II"/>
    <property type="match status" value="1"/>
</dbReference>
<sequence length="301" mass="34179">MMRQKVLQVTERATATQALKRITAGHQLIKGDDGITYVVFAAQPRNRKPEAVKPDTTTEPKVFRDPFAQEHLEQDLFVAQLHDTHNVVLNKFNVVDEHVVLPTIELEQQETPLTTADLKAMWTAMEQLDAFAFFNCGDESGASQPHKHMQLISYPSMESYTGQRMPPLLQFIHDLLQRQPPSAGIVQLPEIPFFHLLHRISLPSDVPIDECAEKLQAIYQQMLNEMNLSSYARDAPVAYNLLLTSSFLFMIPRKCQAYLGMEVNSIGFIGSFLTRNEEQLAFLKTTGPMELLRQVTFPPLK</sequence>
<evidence type="ECO:0000313" key="5">
    <source>
        <dbReference type="Proteomes" id="UP001146120"/>
    </source>
</evidence>
<proteinExistence type="predicted"/>
<reference evidence="4" key="1">
    <citation type="submission" date="2022-11" db="EMBL/GenBank/DDBJ databases">
        <authorList>
            <person name="Morgan W.R."/>
            <person name="Tartar A."/>
        </authorList>
    </citation>
    <scope>NUCLEOTIDE SEQUENCE</scope>
    <source>
        <strain evidence="4">ARSEF 373</strain>
    </source>
</reference>
<feature type="domain" description="ATP adenylyltransferase C-terminal" evidence="2">
    <location>
        <begin position="189"/>
        <end position="298"/>
    </location>
</feature>
<dbReference type="InterPro" id="IPR009163">
    <property type="entry name" value="Ap4A_phos1/2"/>
</dbReference>
<evidence type="ECO:0008006" key="6">
    <source>
        <dbReference type="Google" id="ProtNLM"/>
    </source>
</evidence>
<name>A0AAV2YX59_9STRA</name>
<dbReference type="Pfam" id="PF19327">
    <property type="entry name" value="Ap4A_phos_N"/>
    <property type="match status" value="1"/>
</dbReference>
<dbReference type="InterPro" id="IPR043171">
    <property type="entry name" value="Ap4A_phos1/2-like"/>
</dbReference>
<protein>
    <recommendedName>
        <fullName evidence="6">ATP adenylyltransferase</fullName>
    </recommendedName>
</protein>
<dbReference type="InterPro" id="IPR036265">
    <property type="entry name" value="HIT-like_sf"/>
</dbReference>
<reference evidence="4" key="2">
    <citation type="journal article" date="2023" name="Microbiol Resour">
        <title>Decontamination and Annotation of the Draft Genome Sequence of the Oomycete Lagenidium giganteum ARSEF 373.</title>
        <authorList>
            <person name="Morgan W.R."/>
            <person name="Tartar A."/>
        </authorList>
    </citation>
    <scope>NUCLEOTIDE SEQUENCE</scope>
    <source>
        <strain evidence="4">ARSEF 373</strain>
    </source>
</reference>
<gene>
    <name evidence="4" type="ORF">N0F65_008124</name>
</gene>
<keyword evidence="5" id="KW-1185">Reference proteome</keyword>
<dbReference type="InterPro" id="IPR045759">
    <property type="entry name" value="Ap4A_phos1/2_N"/>
</dbReference>
<dbReference type="GO" id="GO:0005524">
    <property type="term" value="F:ATP binding"/>
    <property type="evidence" value="ECO:0007669"/>
    <property type="project" value="InterPro"/>
</dbReference>
<dbReference type="Pfam" id="PF09830">
    <property type="entry name" value="ATP_transf"/>
    <property type="match status" value="1"/>
</dbReference>
<comment type="caution">
    <text evidence="4">The sequence shown here is derived from an EMBL/GenBank/DDBJ whole genome shotgun (WGS) entry which is preliminary data.</text>
</comment>
<feature type="domain" description="Ap4A phosphorylase 1/2 N-terminal" evidence="3">
    <location>
        <begin position="2"/>
        <end position="161"/>
    </location>
</feature>
<dbReference type="PIRSF" id="PIRSF000846">
    <property type="entry name" value="ATP_adenylyltr"/>
    <property type="match status" value="1"/>
</dbReference>
<accession>A0AAV2YX59</accession>
<dbReference type="Proteomes" id="UP001146120">
    <property type="component" value="Unassembled WGS sequence"/>
</dbReference>
<evidence type="ECO:0000259" key="3">
    <source>
        <dbReference type="Pfam" id="PF19327"/>
    </source>
</evidence>
<dbReference type="SUPFAM" id="SSF54197">
    <property type="entry name" value="HIT-like"/>
    <property type="match status" value="1"/>
</dbReference>
<evidence type="ECO:0000259" key="2">
    <source>
        <dbReference type="Pfam" id="PF09830"/>
    </source>
</evidence>
<dbReference type="GO" id="GO:0003877">
    <property type="term" value="F:ATP:ADP adenylyltransferase activity"/>
    <property type="evidence" value="ECO:0007669"/>
    <property type="project" value="InterPro"/>
</dbReference>
<evidence type="ECO:0000313" key="4">
    <source>
        <dbReference type="EMBL" id="DAZ99257.1"/>
    </source>
</evidence>
<evidence type="ECO:0000256" key="1">
    <source>
        <dbReference type="PIRSR" id="PIRSR000846-1"/>
    </source>
</evidence>
<organism evidence="4 5">
    <name type="scientific">Lagenidium giganteum</name>
    <dbReference type="NCBI Taxonomy" id="4803"/>
    <lineage>
        <taxon>Eukaryota</taxon>
        <taxon>Sar</taxon>
        <taxon>Stramenopiles</taxon>
        <taxon>Oomycota</taxon>
        <taxon>Peronosporomycetes</taxon>
        <taxon>Pythiales</taxon>
        <taxon>Pythiaceae</taxon>
    </lineage>
</organism>